<evidence type="ECO:0000313" key="3">
    <source>
        <dbReference type="Proteomes" id="UP000053257"/>
    </source>
</evidence>
<gene>
    <name evidence="2" type="ORF">PHLGIDRAFT_19298</name>
</gene>
<dbReference type="Pfam" id="PF11937">
    <property type="entry name" value="DUF3455"/>
    <property type="match status" value="1"/>
</dbReference>
<dbReference type="AlphaFoldDB" id="A0A0C3SAE6"/>
<dbReference type="Proteomes" id="UP000053257">
    <property type="component" value="Unassembled WGS sequence"/>
</dbReference>
<dbReference type="PANTHER" id="PTHR35567:SF1">
    <property type="entry name" value="CONSERVED FUNGAL PROTEIN (AFU_ORTHOLOGUE AFUA_1G14230)"/>
    <property type="match status" value="1"/>
</dbReference>
<feature type="chain" id="PRO_5002169492" description="Malate dehydrogenase" evidence="1">
    <location>
        <begin position="19"/>
        <end position="234"/>
    </location>
</feature>
<feature type="signal peptide" evidence="1">
    <location>
        <begin position="1"/>
        <end position="18"/>
    </location>
</feature>
<proteinExistence type="predicted"/>
<evidence type="ECO:0000313" key="2">
    <source>
        <dbReference type="EMBL" id="KIP06970.1"/>
    </source>
</evidence>
<dbReference type="EMBL" id="KN840506">
    <property type="protein sequence ID" value="KIP06970.1"/>
    <property type="molecule type" value="Genomic_DNA"/>
</dbReference>
<keyword evidence="3" id="KW-1185">Reference proteome</keyword>
<dbReference type="PANTHER" id="PTHR35567">
    <property type="entry name" value="MALATE DEHYDROGENASE (AFU_ORTHOLOGUE AFUA_2G13800)"/>
    <property type="match status" value="1"/>
</dbReference>
<name>A0A0C3SAE6_PHLG1</name>
<keyword evidence="1" id="KW-0732">Signal</keyword>
<reference evidence="2 3" key="1">
    <citation type="journal article" date="2014" name="PLoS Genet.">
        <title>Analysis of the Phlebiopsis gigantea genome, transcriptome and secretome provides insight into its pioneer colonization strategies of wood.</title>
        <authorList>
            <person name="Hori C."/>
            <person name="Ishida T."/>
            <person name="Igarashi K."/>
            <person name="Samejima M."/>
            <person name="Suzuki H."/>
            <person name="Master E."/>
            <person name="Ferreira P."/>
            <person name="Ruiz-Duenas F.J."/>
            <person name="Held B."/>
            <person name="Canessa P."/>
            <person name="Larrondo L.F."/>
            <person name="Schmoll M."/>
            <person name="Druzhinina I.S."/>
            <person name="Kubicek C.P."/>
            <person name="Gaskell J.A."/>
            <person name="Kersten P."/>
            <person name="St John F."/>
            <person name="Glasner J."/>
            <person name="Sabat G."/>
            <person name="Splinter BonDurant S."/>
            <person name="Syed K."/>
            <person name="Yadav J."/>
            <person name="Mgbeahuruike A.C."/>
            <person name="Kovalchuk A."/>
            <person name="Asiegbu F.O."/>
            <person name="Lackner G."/>
            <person name="Hoffmeister D."/>
            <person name="Rencoret J."/>
            <person name="Gutierrez A."/>
            <person name="Sun H."/>
            <person name="Lindquist E."/>
            <person name="Barry K."/>
            <person name="Riley R."/>
            <person name="Grigoriev I.V."/>
            <person name="Henrissat B."/>
            <person name="Kues U."/>
            <person name="Berka R.M."/>
            <person name="Martinez A.T."/>
            <person name="Covert S.F."/>
            <person name="Blanchette R.A."/>
            <person name="Cullen D."/>
        </authorList>
    </citation>
    <scope>NUCLEOTIDE SEQUENCE [LARGE SCALE GENOMIC DNA]</scope>
    <source>
        <strain evidence="2 3">11061_1 CR5-6</strain>
    </source>
</reference>
<dbReference type="InterPro" id="IPR021851">
    <property type="entry name" value="DUF3455"/>
</dbReference>
<organism evidence="2 3">
    <name type="scientific">Phlebiopsis gigantea (strain 11061_1 CR5-6)</name>
    <name type="common">White-rot fungus</name>
    <name type="synonym">Peniophora gigantea</name>
    <dbReference type="NCBI Taxonomy" id="745531"/>
    <lineage>
        <taxon>Eukaryota</taxon>
        <taxon>Fungi</taxon>
        <taxon>Dikarya</taxon>
        <taxon>Basidiomycota</taxon>
        <taxon>Agaricomycotina</taxon>
        <taxon>Agaricomycetes</taxon>
        <taxon>Polyporales</taxon>
        <taxon>Phanerochaetaceae</taxon>
        <taxon>Phlebiopsis</taxon>
    </lineage>
</organism>
<accession>A0A0C3SAE6</accession>
<evidence type="ECO:0008006" key="4">
    <source>
        <dbReference type="Google" id="ProtNLM"/>
    </source>
</evidence>
<protein>
    <recommendedName>
        <fullName evidence="4">Malate dehydrogenase</fullName>
    </recommendedName>
</protein>
<evidence type="ECO:0000256" key="1">
    <source>
        <dbReference type="SAM" id="SignalP"/>
    </source>
</evidence>
<dbReference type="HOGENOM" id="CLU_067863_3_1_1"/>
<dbReference type="OrthoDB" id="1859733at2759"/>
<sequence>MLASFLATLLAGASAVLAAPSAPPSSRFQTTLCNVTKDALKVPTGLATPMAGGPKFIGLGVGVQNYTCTSAGTYSSIGAFAELFDMSCLPQSSLATVTDNAWAAWQHAPEPVTAMNLANGLAALKPVFLLGQHYFITNPVTGTGLSPKWDFTSAIEAGHADAFVVGAKTGDVAAPTSPTANVDWLSLSNTQGDLATQVFRVETRGGQPPTSCTAGSANIAVNYVAQYWLYGGSL</sequence>